<name>A0AAX2GYA3_9FLAO</name>
<dbReference type="KEGG" id="chg:AXF12_05160"/>
<keyword evidence="1" id="KW-1133">Transmembrane helix</keyword>
<dbReference type="Proteomes" id="UP000065822">
    <property type="component" value="Chromosome"/>
</dbReference>
<dbReference type="Proteomes" id="UP000215539">
    <property type="component" value="Chromosome 1"/>
</dbReference>
<evidence type="ECO:0000256" key="1">
    <source>
        <dbReference type="SAM" id="Phobius"/>
    </source>
</evidence>
<protein>
    <submittedName>
        <fullName evidence="3">Uncharacterized protein</fullName>
    </submittedName>
</protein>
<organism evidence="3 5">
    <name type="scientific">Capnocytophaga haemolytica</name>
    <dbReference type="NCBI Taxonomy" id="45243"/>
    <lineage>
        <taxon>Bacteria</taxon>
        <taxon>Pseudomonadati</taxon>
        <taxon>Bacteroidota</taxon>
        <taxon>Flavobacteriia</taxon>
        <taxon>Flavobacteriales</taxon>
        <taxon>Flavobacteriaceae</taxon>
        <taxon>Capnocytophaga</taxon>
    </lineage>
</organism>
<proteinExistence type="predicted"/>
<evidence type="ECO:0000313" key="2">
    <source>
        <dbReference type="EMBL" id="AMD84958.1"/>
    </source>
</evidence>
<reference evidence="3 5" key="2">
    <citation type="submission" date="2017-06" db="EMBL/GenBank/DDBJ databases">
        <authorList>
            <consortium name="Pathogen Informatics"/>
        </authorList>
    </citation>
    <scope>NUCLEOTIDE SEQUENCE [LARGE SCALE GENOMIC DNA]</scope>
    <source>
        <strain evidence="3 5">NCTC12947</strain>
    </source>
</reference>
<gene>
    <name evidence="2" type="ORF">AXF12_05160</name>
    <name evidence="3" type="ORF">SAMEA44541418_00695</name>
</gene>
<dbReference type="AlphaFoldDB" id="A0AAX2GYA3"/>
<keyword evidence="1" id="KW-0472">Membrane</keyword>
<evidence type="ECO:0000313" key="5">
    <source>
        <dbReference type="Proteomes" id="UP000215539"/>
    </source>
</evidence>
<evidence type="ECO:0000313" key="3">
    <source>
        <dbReference type="EMBL" id="SNV06132.1"/>
    </source>
</evidence>
<evidence type="ECO:0000313" key="4">
    <source>
        <dbReference type="Proteomes" id="UP000065822"/>
    </source>
</evidence>
<dbReference type="RefSeq" id="WP_066428926.1">
    <property type="nucleotide sequence ID" value="NZ_CP014227.1"/>
</dbReference>
<dbReference type="EMBL" id="LT906449">
    <property type="protein sequence ID" value="SNV06132.1"/>
    <property type="molecule type" value="Genomic_DNA"/>
</dbReference>
<sequence length="65" mass="7881">MQELFDYCCRIMADLGRLTGFSYKEINVIVFVFLFPIIDVILLIVFLKLHYKHRNQRAFIKQLER</sequence>
<dbReference type="EMBL" id="CP014227">
    <property type="protein sequence ID" value="AMD84958.1"/>
    <property type="molecule type" value="Genomic_DNA"/>
</dbReference>
<keyword evidence="4" id="KW-1185">Reference proteome</keyword>
<feature type="transmembrane region" description="Helical" evidence="1">
    <location>
        <begin position="26"/>
        <end position="47"/>
    </location>
</feature>
<keyword evidence="1" id="KW-0812">Transmembrane</keyword>
<accession>A0AAX2GYA3</accession>
<reference evidence="2 4" key="1">
    <citation type="submission" date="2016-02" db="EMBL/GenBank/DDBJ databases">
        <authorList>
            <person name="Holder M.E."/>
            <person name="Ajami N.J."/>
            <person name="Petrosino J.F."/>
        </authorList>
    </citation>
    <scope>NUCLEOTIDE SEQUENCE [LARGE SCALE GENOMIC DNA]</scope>
    <source>
        <strain evidence="2 4">CCUG 32990</strain>
    </source>
</reference>